<dbReference type="InterPro" id="IPR014284">
    <property type="entry name" value="RNA_pol_sigma-70_dom"/>
</dbReference>
<dbReference type="RefSeq" id="WP_237238910.1">
    <property type="nucleotide sequence ID" value="NZ_JAKKDU010000004.1"/>
</dbReference>
<evidence type="ECO:0000259" key="5">
    <source>
        <dbReference type="Pfam" id="PF04542"/>
    </source>
</evidence>
<organism evidence="7 8">
    <name type="scientific">Wocania arenilitoris</name>
    <dbReference type="NCBI Taxonomy" id="2044858"/>
    <lineage>
        <taxon>Bacteria</taxon>
        <taxon>Pseudomonadati</taxon>
        <taxon>Bacteroidota</taxon>
        <taxon>Flavobacteriia</taxon>
        <taxon>Flavobacteriales</taxon>
        <taxon>Flavobacteriaceae</taxon>
        <taxon>Wocania</taxon>
    </lineage>
</organism>
<dbReference type="GO" id="GO:0006352">
    <property type="term" value="P:DNA-templated transcription initiation"/>
    <property type="evidence" value="ECO:0007669"/>
    <property type="project" value="InterPro"/>
</dbReference>
<dbReference type="InterPro" id="IPR013325">
    <property type="entry name" value="RNA_pol_sigma_r2"/>
</dbReference>
<keyword evidence="2" id="KW-0805">Transcription regulation</keyword>
<comment type="caution">
    <text evidence="7">The sequence shown here is derived from an EMBL/GenBank/DDBJ whole genome shotgun (WGS) entry which is preliminary data.</text>
</comment>
<comment type="similarity">
    <text evidence="1">Belongs to the sigma-70 factor family. ECF subfamily.</text>
</comment>
<dbReference type="NCBIfam" id="TIGR02937">
    <property type="entry name" value="sigma70-ECF"/>
    <property type="match status" value="1"/>
</dbReference>
<dbReference type="Pfam" id="PF04542">
    <property type="entry name" value="Sigma70_r2"/>
    <property type="match status" value="1"/>
</dbReference>
<dbReference type="InterPro" id="IPR039425">
    <property type="entry name" value="RNA_pol_sigma-70-like"/>
</dbReference>
<feature type="domain" description="RNA polymerase sigma-70 region 2" evidence="5">
    <location>
        <begin position="26"/>
        <end position="88"/>
    </location>
</feature>
<dbReference type="Proteomes" id="UP001199795">
    <property type="component" value="Unassembled WGS sequence"/>
</dbReference>
<dbReference type="SUPFAM" id="SSF88946">
    <property type="entry name" value="Sigma2 domain of RNA polymerase sigma factors"/>
    <property type="match status" value="1"/>
</dbReference>
<evidence type="ECO:0000256" key="1">
    <source>
        <dbReference type="ARBA" id="ARBA00010641"/>
    </source>
</evidence>
<evidence type="ECO:0000313" key="8">
    <source>
        <dbReference type="Proteomes" id="UP001199795"/>
    </source>
</evidence>
<dbReference type="GO" id="GO:0003677">
    <property type="term" value="F:DNA binding"/>
    <property type="evidence" value="ECO:0007669"/>
    <property type="project" value="InterPro"/>
</dbReference>
<evidence type="ECO:0000256" key="2">
    <source>
        <dbReference type="ARBA" id="ARBA00023015"/>
    </source>
</evidence>
<dbReference type="PANTHER" id="PTHR43133:SF46">
    <property type="entry name" value="RNA POLYMERASE SIGMA-70 FACTOR ECF SUBFAMILY"/>
    <property type="match status" value="1"/>
</dbReference>
<dbReference type="InterPro" id="IPR013324">
    <property type="entry name" value="RNA_pol_sigma_r3/r4-like"/>
</dbReference>
<accession>A0AAE3JMA2</accession>
<proteinExistence type="inferred from homology"/>
<name>A0AAE3JMA2_9FLAO</name>
<evidence type="ECO:0000259" key="6">
    <source>
        <dbReference type="Pfam" id="PF08281"/>
    </source>
</evidence>
<gene>
    <name evidence="7" type="ORF">L3X37_04170</name>
</gene>
<dbReference type="PANTHER" id="PTHR43133">
    <property type="entry name" value="RNA POLYMERASE ECF-TYPE SIGMA FACTO"/>
    <property type="match status" value="1"/>
</dbReference>
<dbReference type="EMBL" id="JAKKDU010000004">
    <property type="protein sequence ID" value="MCF7567561.1"/>
    <property type="molecule type" value="Genomic_DNA"/>
</dbReference>
<dbReference type="SUPFAM" id="SSF88659">
    <property type="entry name" value="Sigma3 and sigma4 domains of RNA polymerase sigma factors"/>
    <property type="match status" value="1"/>
</dbReference>
<dbReference type="Pfam" id="PF08281">
    <property type="entry name" value="Sigma70_r4_2"/>
    <property type="match status" value="1"/>
</dbReference>
<evidence type="ECO:0000313" key="7">
    <source>
        <dbReference type="EMBL" id="MCF7567561.1"/>
    </source>
</evidence>
<dbReference type="NCBIfam" id="TIGR02985">
    <property type="entry name" value="Sig70_bacteroi1"/>
    <property type="match status" value="1"/>
</dbReference>
<dbReference type="InterPro" id="IPR036388">
    <property type="entry name" value="WH-like_DNA-bd_sf"/>
</dbReference>
<keyword evidence="8" id="KW-1185">Reference proteome</keyword>
<keyword evidence="3" id="KW-0731">Sigma factor</keyword>
<dbReference type="Gene3D" id="1.10.1740.10">
    <property type="match status" value="1"/>
</dbReference>
<dbReference type="InterPro" id="IPR013249">
    <property type="entry name" value="RNA_pol_sigma70_r4_t2"/>
</dbReference>
<keyword evidence="4" id="KW-0804">Transcription</keyword>
<evidence type="ECO:0000256" key="3">
    <source>
        <dbReference type="ARBA" id="ARBA00023082"/>
    </source>
</evidence>
<dbReference type="Gene3D" id="1.10.10.10">
    <property type="entry name" value="Winged helix-like DNA-binding domain superfamily/Winged helix DNA-binding domain"/>
    <property type="match status" value="1"/>
</dbReference>
<dbReference type="InterPro" id="IPR014327">
    <property type="entry name" value="RNA_pol_sigma70_bacteroid"/>
</dbReference>
<dbReference type="InterPro" id="IPR007627">
    <property type="entry name" value="RNA_pol_sigma70_r2"/>
</dbReference>
<dbReference type="GO" id="GO:0016987">
    <property type="term" value="F:sigma factor activity"/>
    <property type="evidence" value="ECO:0007669"/>
    <property type="project" value="UniProtKB-KW"/>
</dbReference>
<reference evidence="7" key="1">
    <citation type="submission" date="2022-01" db="EMBL/GenBank/DDBJ databases">
        <title>Draft genome sequence of Sabulilitoribacter arenilitoris KCTC 52401.</title>
        <authorList>
            <person name="Oh J.-S."/>
        </authorList>
    </citation>
    <scope>NUCLEOTIDE SEQUENCE</scope>
    <source>
        <strain evidence="7">HMF6543</strain>
    </source>
</reference>
<evidence type="ECO:0000256" key="4">
    <source>
        <dbReference type="ARBA" id="ARBA00023163"/>
    </source>
</evidence>
<dbReference type="AlphaFoldDB" id="A0AAE3JMA2"/>
<sequence>MFYSDKELLEEIVLDNPRAFKALHDLYARDMFLYAFNILNHKESCEDIVQNIFVDFWLKRKDMQITNVKSYLFVAVKYQVFNYFRDKKITKEDITRLNILEMSPNASRKMEYLELEETILASVMKLPKRCREIFELSRFQHKSHKEISEELEISIQAVKNQISKALAFLRKELQN</sequence>
<protein>
    <submittedName>
        <fullName evidence="7">RNA polymerase sigma-70 factor</fullName>
    </submittedName>
</protein>
<feature type="domain" description="RNA polymerase sigma factor 70 region 4 type 2" evidence="6">
    <location>
        <begin position="119"/>
        <end position="169"/>
    </location>
</feature>